<evidence type="ECO:0000313" key="2">
    <source>
        <dbReference type="Proteomes" id="UP000011713"/>
    </source>
</evidence>
<organism evidence="1 2">
    <name type="scientific">Hyaloperonospora arabidopsidis (strain Emoy2)</name>
    <name type="common">Downy mildew agent</name>
    <name type="synonym">Peronospora arabidopsidis</name>
    <dbReference type="NCBI Taxonomy" id="559515"/>
    <lineage>
        <taxon>Eukaryota</taxon>
        <taxon>Sar</taxon>
        <taxon>Stramenopiles</taxon>
        <taxon>Oomycota</taxon>
        <taxon>Peronosporomycetes</taxon>
        <taxon>Peronosporales</taxon>
        <taxon>Peronosporaceae</taxon>
        <taxon>Hyaloperonospora</taxon>
    </lineage>
</organism>
<accession>M4BTQ5</accession>
<dbReference type="VEuPathDB" id="FungiDB:HpaG809840"/>
<dbReference type="Proteomes" id="UP000011713">
    <property type="component" value="Unassembled WGS sequence"/>
</dbReference>
<name>M4BTQ5_HYAAE</name>
<dbReference type="EnsemblProtists" id="HpaT809840">
    <property type="protein sequence ID" value="HpaP809840"/>
    <property type="gene ID" value="HpaG809840"/>
</dbReference>
<evidence type="ECO:0000313" key="1">
    <source>
        <dbReference type="EnsemblProtists" id="HpaP809840"/>
    </source>
</evidence>
<reference evidence="1" key="2">
    <citation type="submission" date="2015-06" db="UniProtKB">
        <authorList>
            <consortium name="EnsemblProtists"/>
        </authorList>
    </citation>
    <scope>IDENTIFICATION</scope>
    <source>
        <strain evidence="1">Emoy2</strain>
    </source>
</reference>
<reference evidence="2" key="1">
    <citation type="journal article" date="2010" name="Science">
        <title>Signatures of adaptation to obligate biotrophy in the Hyaloperonospora arabidopsidis genome.</title>
        <authorList>
            <person name="Baxter L."/>
            <person name="Tripathy S."/>
            <person name="Ishaque N."/>
            <person name="Boot N."/>
            <person name="Cabral A."/>
            <person name="Kemen E."/>
            <person name="Thines M."/>
            <person name="Ah-Fong A."/>
            <person name="Anderson R."/>
            <person name="Badejoko W."/>
            <person name="Bittner-Eddy P."/>
            <person name="Boore J.L."/>
            <person name="Chibucos M.C."/>
            <person name="Coates M."/>
            <person name="Dehal P."/>
            <person name="Delehaunty K."/>
            <person name="Dong S."/>
            <person name="Downton P."/>
            <person name="Dumas B."/>
            <person name="Fabro G."/>
            <person name="Fronick C."/>
            <person name="Fuerstenberg S.I."/>
            <person name="Fulton L."/>
            <person name="Gaulin E."/>
            <person name="Govers F."/>
            <person name="Hughes L."/>
            <person name="Humphray S."/>
            <person name="Jiang R.H."/>
            <person name="Judelson H."/>
            <person name="Kamoun S."/>
            <person name="Kyung K."/>
            <person name="Meijer H."/>
            <person name="Minx P."/>
            <person name="Morris P."/>
            <person name="Nelson J."/>
            <person name="Phuntumart V."/>
            <person name="Qutob D."/>
            <person name="Rehmany A."/>
            <person name="Rougon-Cardoso A."/>
            <person name="Ryden P."/>
            <person name="Torto-Alalibo T."/>
            <person name="Studholme D."/>
            <person name="Wang Y."/>
            <person name="Win J."/>
            <person name="Wood J."/>
            <person name="Clifton S.W."/>
            <person name="Rogers J."/>
            <person name="Van den Ackerveken G."/>
            <person name="Jones J.D."/>
            <person name="McDowell J.M."/>
            <person name="Beynon J."/>
            <person name="Tyler B.M."/>
        </authorList>
    </citation>
    <scope>NUCLEOTIDE SEQUENCE [LARGE SCALE GENOMIC DNA]</scope>
    <source>
        <strain evidence="2">Emoy2</strain>
    </source>
</reference>
<proteinExistence type="predicted"/>
<protein>
    <submittedName>
        <fullName evidence="1">Uncharacterized protein</fullName>
    </submittedName>
</protein>
<dbReference type="InParanoid" id="M4BTQ5"/>
<dbReference type="HOGENOM" id="CLU_209976_0_0_1"/>
<keyword evidence="2" id="KW-1185">Reference proteome</keyword>
<dbReference type="EMBL" id="JH597866">
    <property type="status" value="NOT_ANNOTATED_CDS"/>
    <property type="molecule type" value="Genomic_DNA"/>
</dbReference>
<dbReference type="AlphaFoldDB" id="M4BTQ5"/>
<sequence>MHRQRRRSTTRRSRVYRDMGARLTGDIQGRINQLPTQSNTMILDRLESRS</sequence>